<dbReference type="VEuPathDB" id="CryptoDB:Cvel_10777"/>
<gene>
    <name evidence="2" type="ORF">Cvel_10777</name>
</gene>
<evidence type="ECO:0000256" key="1">
    <source>
        <dbReference type="SAM" id="MobiDB-lite"/>
    </source>
</evidence>
<feature type="region of interest" description="Disordered" evidence="1">
    <location>
        <begin position="115"/>
        <end position="212"/>
    </location>
</feature>
<name>A0A0G4I3V8_9ALVE</name>
<proteinExistence type="predicted"/>
<protein>
    <submittedName>
        <fullName evidence="2">Uncharacterized protein</fullName>
    </submittedName>
</protein>
<feature type="compositionally biased region" description="Low complexity" evidence="1">
    <location>
        <begin position="165"/>
        <end position="183"/>
    </location>
</feature>
<organism evidence="2">
    <name type="scientific">Chromera velia CCMP2878</name>
    <dbReference type="NCBI Taxonomy" id="1169474"/>
    <lineage>
        <taxon>Eukaryota</taxon>
        <taxon>Sar</taxon>
        <taxon>Alveolata</taxon>
        <taxon>Colpodellida</taxon>
        <taxon>Chromeraceae</taxon>
        <taxon>Chromera</taxon>
    </lineage>
</organism>
<feature type="compositionally biased region" description="Gly residues" evidence="1">
    <location>
        <begin position="151"/>
        <end position="160"/>
    </location>
</feature>
<evidence type="ECO:0000313" key="2">
    <source>
        <dbReference type="EMBL" id="CEM51668.1"/>
    </source>
</evidence>
<dbReference type="AlphaFoldDB" id="A0A0G4I3V8"/>
<dbReference type="EMBL" id="CDMZ01005019">
    <property type="protein sequence ID" value="CEM51668.1"/>
    <property type="molecule type" value="Genomic_DNA"/>
</dbReference>
<sequence length="537" mass="58392">MTSLTGGEVYPAVSSPDPATVFTGGKVYTGDVGASEAPDIFSFLGVRESSGTRGRLKCDPEDSFIAYTLAEILTSVPRTFVEMHKKVVAMIFAHFFKTIQYSTSALVLEYERIGGVPQRKSPSKAKGGKPSGGKTGDSSGKGRGNSDRGRQGGAGGGSGKGDGRGSSNRGRSPGSNSSAPSSQYNDKGVERKDCPPTQAVVNPRGPNRNPVLDHYGVRHQDGTGSDVFIGTMAGPGKTPIKPGLFIPRSAMKDVLPVYCTWVERTKEESLSEADLTWGEAVYGPHVSGGGMTGDSAVAAYPITYWVVGGWTATELADTDYCQQDPFLSVRKFDNGGAAHFKPWDYGYERTHLTAFSVVWIDQKREAMALHACYGHQNFDDLKETLAAEGIEIDKDCRRSQSWEPRGQPPGIGGRRLGNTCRFTWNTCRRYRTTSVSGEGLGSIKKEPSSWLWRAENRRILDYGELPLGRKGEQVFATAGGQGQVISGIGDSLSSFQERLLWVNMRGYKEEHSGWRGNFRSSWLMRVKALWACGKPFD</sequence>
<feature type="compositionally biased region" description="Gly residues" evidence="1">
    <location>
        <begin position="129"/>
        <end position="143"/>
    </location>
</feature>
<reference evidence="2" key="1">
    <citation type="submission" date="2014-11" db="EMBL/GenBank/DDBJ databases">
        <authorList>
            <person name="Otto D Thomas"/>
            <person name="Naeem Raeece"/>
        </authorList>
    </citation>
    <scope>NUCLEOTIDE SEQUENCE</scope>
</reference>
<accession>A0A0G4I3V8</accession>